<dbReference type="PANTHER" id="PTHR38031:SF1">
    <property type="entry name" value="SULFUR CARRIER PROTEIN CYSO"/>
    <property type="match status" value="1"/>
</dbReference>
<dbReference type="InterPro" id="IPR003749">
    <property type="entry name" value="ThiS/MoaD-like"/>
</dbReference>
<organism evidence="1">
    <name type="scientific">Salmonella enterica</name>
    <name type="common">Salmonella choleraesuis</name>
    <dbReference type="NCBI Taxonomy" id="28901"/>
    <lineage>
        <taxon>Bacteria</taxon>
        <taxon>Pseudomonadati</taxon>
        <taxon>Pseudomonadota</taxon>
        <taxon>Gammaproteobacteria</taxon>
        <taxon>Enterobacterales</taxon>
        <taxon>Enterobacteriaceae</taxon>
        <taxon>Salmonella</taxon>
    </lineage>
</organism>
<dbReference type="EMBL" id="AALAOU010000022">
    <property type="protein sequence ID" value="ECX6661799.1"/>
    <property type="molecule type" value="Genomic_DNA"/>
</dbReference>
<name>A0A619I1R6_SALER</name>
<comment type="caution">
    <text evidence="1">The sequence shown here is derived from an EMBL/GenBank/DDBJ whole genome shotgun (WGS) entry which is preliminary data.</text>
</comment>
<dbReference type="InterPro" id="IPR016155">
    <property type="entry name" value="Mopterin_synth/thiamin_S_b"/>
</dbReference>
<sequence>MSVLVNVPAVLRQLTGGKKKVEVHADNIEGVIEQLEINYPGIKTRLVNEERLHRFINIYINDEDVRFSDELKTVVKPGDEITILPAVAGG</sequence>
<reference evidence="1" key="1">
    <citation type="submission" date="2019-09" db="EMBL/GenBank/DDBJ databases">
        <authorList>
            <consortium name="PulseNet: The National Subtyping Network for Foodborne Disease Surveillance"/>
            <person name="Tarr C.L."/>
            <person name="Trees E."/>
            <person name="Katz L.S."/>
            <person name="Carleton-Romer H.A."/>
            <person name="Stroika S."/>
            <person name="Kucerova Z."/>
            <person name="Roache K.F."/>
            <person name="Sabol A.L."/>
            <person name="Besser J."/>
            <person name="Gerner-Smidt P."/>
        </authorList>
    </citation>
    <scope>NUCLEOTIDE SEQUENCE</scope>
    <source>
        <strain evidence="1">PNUSAS101199</strain>
    </source>
</reference>
<protein>
    <submittedName>
        <fullName evidence="1">MoaD/ThiS family protein</fullName>
    </submittedName>
</protein>
<dbReference type="NCBIfam" id="TIGR01687">
    <property type="entry name" value="moaD_arch"/>
    <property type="match status" value="1"/>
</dbReference>
<dbReference type="Pfam" id="PF02597">
    <property type="entry name" value="ThiS"/>
    <property type="match status" value="1"/>
</dbReference>
<proteinExistence type="predicted"/>
<accession>A0A619I1R6</accession>
<dbReference type="InterPro" id="IPR052045">
    <property type="entry name" value="Sulfur_Carrier/Prot_Modifier"/>
</dbReference>
<gene>
    <name evidence="1" type="ORF">F6X26_23070</name>
</gene>
<dbReference type="InterPro" id="IPR012675">
    <property type="entry name" value="Beta-grasp_dom_sf"/>
</dbReference>
<dbReference type="PANTHER" id="PTHR38031">
    <property type="entry name" value="SULFUR CARRIER PROTEIN SLR0821-RELATED"/>
    <property type="match status" value="1"/>
</dbReference>
<dbReference type="InterPro" id="IPR010038">
    <property type="entry name" value="MoaD_arc-typ"/>
</dbReference>
<dbReference type="SUPFAM" id="SSF54285">
    <property type="entry name" value="MoaD/ThiS"/>
    <property type="match status" value="1"/>
</dbReference>
<evidence type="ECO:0000313" key="1">
    <source>
        <dbReference type="EMBL" id="ECX6661799.1"/>
    </source>
</evidence>
<dbReference type="Gene3D" id="3.10.20.30">
    <property type="match status" value="1"/>
</dbReference>
<dbReference type="AlphaFoldDB" id="A0A619I1R6"/>